<reference evidence="10 11" key="1">
    <citation type="submission" date="2022-03" db="EMBL/GenBank/DDBJ databases">
        <title>Complete genome of Streptomyces rimosus ssp. rimosus R7 (=ATCC 10970).</title>
        <authorList>
            <person name="Beganovic S."/>
            <person name="Ruckert C."/>
            <person name="Busche T."/>
            <person name="Kalinowski J."/>
            <person name="Wittmann C."/>
        </authorList>
    </citation>
    <scope>NUCLEOTIDE SEQUENCE [LARGE SCALE GENOMIC DNA]</scope>
    <source>
        <strain evidence="10 11">R7</strain>
    </source>
</reference>
<dbReference type="SUPFAM" id="SSF52540">
    <property type="entry name" value="P-loop containing nucleoside triphosphate hydrolases"/>
    <property type="match status" value="1"/>
</dbReference>
<protein>
    <submittedName>
        <fullName evidence="10">ABC transporter ATP-binding protein</fullName>
    </submittedName>
</protein>
<feature type="domain" description="ABC transporter" evidence="8">
    <location>
        <begin position="330"/>
        <end position="561"/>
    </location>
</feature>
<dbReference type="InterPro" id="IPR036640">
    <property type="entry name" value="ABC1_TM_sf"/>
</dbReference>
<dbReference type="Pfam" id="PF00664">
    <property type="entry name" value="ABC_membrane"/>
    <property type="match status" value="1"/>
</dbReference>
<dbReference type="Proteomes" id="UP000829494">
    <property type="component" value="Chromosome"/>
</dbReference>
<dbReference type="Gene3D" id="1.20.1560.10">
    <property type="entry name" value="ABC transporter type 1, transmembrane domain"/>
    <property type="match status" value="1"/>
</dbReference>
<evidence type="ECO:0000313" key="11">
    <source>
        <dbReference type="Proteomes" id="UP000829494"/>
    </source>
</evidence>
<dbReference type="SMART" id="SM00382">
    <property type="entry name" value="AAA"/>
    <property type="match status" value="1"/>
</dbReference>
<accession>A0ABY3Z9D3</accession>
<dbReference type="PROSITE" id="PS50893">
    <property type="entry name" value="ABC_TRANSPORTER_2"/>
    <property type="match status" value="1"/>
</dbReference>
<dbReference type="Gene3D" id="3.40.50.300">
    <property type="entry name" value="P-loop containing nucleotide triphosphate hydrolases"/>
    <property type="match status" value="1"/>
</dbReference>
<feature type="transmembrane region" description="Helical" evidence="7">
    <location>
        <begin position="132"/>
        <end position="152"/>
    </location>
</feature>
<name>A0ABY3Z9D3_STRRM</name>
<dbReference type="InterPro" id="IPR011527">
    <property type="entry name" value="ABC1_TM_dom"/>
</dbReference>
<evidence type="ECO:0000256" key="3">
    <source>
        <dbReference type="ARBA" id="ARBA00022741"/>
    </source>
</evidence>
<dbReference type="GO" id="GO:0005524">
    <property type="term" value="F:ATP binding"/>
    <property type="evidence" value="ECO:0007669"/>
    <property type="project" value="UniProtKB-KW"/>
</dbReference>
<keyword evidence="11" id="KW-1185">Reference proteome</keyword>
<evidence type="ECO:0000259" key="8">
    <source>
        <dbReference type="PROSITE" id="PS50893"/>
    </source>
</evidence>
<feature type="transmembrane region" description="Helical" evidence="7">
    <location>
        <begin position="21"/>
        <end position="43"/>
    </location>
</feature>
<dbReference type="RefSeq" id="WP_003982958.1">
    <property type="nucleotide sequence ID" value="NZ_CP043497.1"/>
</dbReference>
<evidence type="ECO:0000256" key="2">
    <source>
        <dbReference type="ARBA" id="ARBA00022692"/>
    </source>
</evidence>
<sequence length="568" mass="58947">MTVTPADRLLGGALRHSAPRATALLLLTVASAGLGLALPGALGHTLDLLLAHRPAAPWLVLCAVLTGLIVLLDALDGLLTGITDARGTAWVRRRLTRHLLAAGPRATERYGSGDLVTRVVGNAAHAGTAPTALAASLAAVITPVGALIALAYVDLWTAAVFLLGMPLLALLLRAFARATGDCVARYQEHQGDMAKRLVEAVGGARTIAAAGTQRRETARILAPLPGLARHGHRMWEVLGRSTAQAAMLVPLLQIAVLCVAGVRLAQGEVTIGGLLAASRYAALATGIGQIVGQLNTLVHARAAARRIAEALDVPAMRYGRRPLGAGDGTLKLHGVTVTRGDRTVLRGLDLTVPGGTSVAVVGRSGTGKSVLAAVAGRLADPDSGSVVLDDVPLPDLTHDALRRAVGYAFERPAVLGTTLRDTLALGSYAPGQTELESAAEAACAAPFIHRLPEGYATRCADAPLSGGEAQRLGLARAFAHAERLLILDDATSSLDTVTELHVTRALLRDVKAATRIVVAHRAATAARADLVAWLDDGRIRALAPHAELWQLPDYRALFATAPKEAAHA</sequence>
<dbReference type="SUPFAM" id="SSF90123">
    <property type="entry name" value="ABC transporter transmembrane region"/>
    <property type="match status" value="1"/>
</dbReference>
<keyword evidence="6 7" id="KW-0472">Membrane</keyword>
<gene>
    <name evidence="10" type="ORF">SRIMR7_28710</name>
</gene>
<dbReference type="PANTHER" id="PTHR43394:SF1">
    <property type="entry name" value="ATP-BINDING CASSETTE SUB-FAMILY B MEMBER 10, MITOCHONDRIAL"/>
    <property type="match status" value="1"/>
</dbReference>
<keyword evidence="2 7" id="KW-0812">Transmembrane</keyword>
<dbReference type="EMBL" id="CP094298">
    <property type="protein sequence ID" value="UNZ06135.1"/>
    <property type="molecule type" value="Genomic_DNA"/>
</dbReference>
<feature type="transmembrane region" description="Helical" evidence="7">
    <location>
        <begin position="158"/>
        <end position="176"/>
    </location>
</feature>
<dbReference type="Pfam" id="PF00005">
    <property type="entry name" value="ABC_tran"/>
    <property type="match status" value="1"/>
</dbReference>
<keyword evidence="4 10" id="KW-0067">ATP-binding</keyword>
<evidence type="ECO:0000256" key="5">
    <source>
        <dbReference type="ARBA" id="ARBA00022989"/>
    </source>
</evidence>
<dbReference type="InterPro" id="IPR003593">
    <property type="entry name" value="AAA+_ATPase"/>
</dbReference>
<keyword evidence="5 7" id="KW-1133">Transmembrane helix</keyword>
<dbReference type="InterPro" id="IPR017871">
    <property type="entry name" value="ABC_transporter-like_CS"/>
</dbReference>
<dbReference type="PROSITE" id="PS00211">
    <property type="entry name" value="ABC_TRANSPORTER_1"/>
    <property type="match status" value="1"/>
</dbReference>
<evidence type="ECO:0000259" key="9">
    <source>
        <dbReference type="PROSITE" id="PS50929"/>
    </source>
</evidence>
<evidence type="ECO:0000256" key="6">
    <source>
        <dbReference type="ARBA" id="ARBA00023136"/>
    </source>
</evidence>
<evidence type="ECO:0000313" key="10">
    <source>
        <dbReference type="EMBL" id="UNZ06135.1"/>
    </source>
</evidence>
<feature type="domain" description="ABC transmembrane type-1" evidence="9">
    <location>
        <begin position="23"/>
        <end position="299"/>
    </location>
</feature>
<dbReference type="PROSITE" id="PS50929">
    <property type="entry name" value="ABC_TM1F"/>
    <property type="match status" value="1"/>
</dbReference>
<proteinExistence type="predicted"/>
<dbReference type="InterPro" id="IPR003439">
    <property type="entry name" value="ABC_transporter-like_ATP-bd"/>
</dbReference>
<evidence type="ECO:0000256" key="7">
    <source>
        <dbReference type="SAM" id="Phobius"/>
    </source>
</evidence>
<dbReference type="InterPro" id="IPR039421">
    <property type="entry name" value="Type_1_exporter"/>
</dbReference>
<organism evidence="10 11">
    <name type="scientific">Streptomyces rimosus subsp. rimosus</name>
    <dbReference type="NCBI Taxonomy" id="132474"/>
    <lineage>
        <taxon>Bacteria</taxon>
        <taxon>Bacillati</taxon>
        <taxon>Actinomycetota</taxon>
        <taxon>Actinomycetes</taxon>
        <taxon>Kitasatosporales</taxon>
        <taxon>Streptomycetaceae</taxon>
        <taxon>Streptomyces</taxon>
    </lineage>
</organism>
<keyword evidence="3" id="KW-0547">Nucleotide-binding</keyword>
<evidence type="ECO:0000256" key="1">
    <source>
        <dbReference type="ARBA" id="ARBA00004651"/>
    </source>
</evidence>
<feature type="transmembrane region" description="Helical" evidence="7">
    <location>
        <begin position="55"/>
        <end position="75"/>
    </location>
</feature>
<dbReference type="GeneID" id="66854727"/>
<evidence type="ECO:0000256" key="4">
    <source>
        <dbReference type="ARBA" id="ARBA00022840"/>
    </source>
</evidence>
<comment type="subcellular location">
    <subcellularLocation>
        <location evidence="1">Cell membrane</location>
        <topology evidence="1">Multi-pass membrane protein</topology>
    </subcellularLocation>
</comment>
<dbReference type="PANTHER" id="PTHR43394">
    <property type="entry name" value="ATP-DEPENDENT PERMEASE MDL1, MITOCHONDRIAL"/>
    <property type="match status" value="1"/>
</dbReference>
<dbReference type="InterPro" id="IPR027417">
    <property type="entry name" value="P-loop_NTPase"/>
</dbReference>